<dbReference type="PANTHER" id="PTHR11254:SF67">
    <property type="entry name" value="E3 UBIQUITIN-PROTEIN LIGASE HUWE1"/>
    <property type="match status" value="1"/>
</dbReference>
<dbReference type="EC" id="2.3.2.26" evidence="3"/>
<feature type="region of interest" description="Disordered" evidence="8">
    <location>
        <begin position="3301"/>
        <end position="3331"/>
    </location>
</feature>
<dbReference type="CDD" id="cd00078">
    <property type="entry name" value="HECTc"/>
    <property type="match status" value="1"/>
</dbReference>
<feature type="region of interest" description="Disordered" evidence="8">
    <location>
        <begin position="3101"/>
        <end position="3223"/>
    </location>
</feature>
<feature type="region of interest" description="Disordered" evidence="8">
    <location>
        <begin position="1176"/>
        <end position="1228"/>
    </location>
</feature>
<proteinExistence type="inferred from homology"/>
<dbReference type="InterPro" id="IPR016024">
    <property type="entry name" value="ARM-type_fold"/>
</dbReference>
<feature type="region of interest" description="Disordered" evidence="8">
    <location>
        <begin position="2630"/>
        <end position="2798"/>
    </location>
</feature>
<comment type="catalytic activity">
    <reaction evidence="1">
        <text>S-ubiquitinyl-[E2 ubiquitin-conjugating enzyme]-L-cysteine + [acceptor protein]-L-lysine = [E2 ubiquitin-conjugating enzyme]-L-cysteine + N(6)-ubiquitinyl-[acceptor protein]-L-lysine.</text>
        <dbReference type="EC" id="2.3.2.26"/>
    </reaction>
</comment>
<evidence type="ECO:0000256" key="4">
    <source>
        <dbReference type="ARBA" id="ARBA00022679"/>
    </source>
</evidence>
<dbReference type="InterPro" id="IPR010314">
    <property type="entry name" value="E3_Ub_ligase_DUF913"/>
</dbReference>
<protein>
    <recommendedName>
        <fullName evidence="3">HECT-type E3 ubiquitin transferase</fullName>
        <ecNumber evidence="3">2.3.2.26</ecNumber>
    </recommendedName>
</protein>
<feature type="region of interest" description="Disordered" evidence="8">
    <location>
        <begin position="3691"/>
        <end position="3771"/>
    </location>
</feature>
<feature type="compositionally biased region" description="Acidic residues" evidence="8">
    <location>
        <begin position="1184"/>
        <end position="1194"/>
    </location>
</feature>
<organism evidence="10 11">
    <name type="scientific">Sporothrix bragantina</name>
    <dbReference type="NCBI Taxonomy" id="671064"/>
    <lineage>
        <taxon>Eukaryota</taxon>
        <taxon>Fungi</taxon>
        <taxon>Dikarya</taxon>
        <taxon>Ascomycota</taxon>
        <taxon>Pezizomycotina</taxon>
        <taxon>Sordariomycetes</taxon>
        <taxon>Sordariomycetidae</taxon>
        <taxon>Ophiostomatales</taxon>
        <taxon>Ophiostomataceae</taxon>
        <taxon>Sporothrix</taxon>
    </lineage>
</organism>
<dbReference type="InterPro" id="IPR050409">
    <property type="entry name" value="E3_ubiq-protein_ligase"/>
</dbReference>
<feature type="compositionally biased region" description="Low complexity" evidence="8">
    <location>
        <begin position="3193"/>
        <end position="3219"/>
    </location>
</feature>
<feature type="region of interest" description="Disordered" evidence="8">
    <location>
        <begin position="3385"/>
        <end position="3443"/>
    </location>
</feature>
<comment type="similarity">
    <text evidence="6">Belongs to the UPL family. TOM1/PTR1 subfamily.</text>
</comment>
<comment type="caution">
    <text evidence="10">The sequence shown here is derived from an EMBL/GenBank/DDBJ whole genome shotgun (WGS) entry which is preliminary data.</text>
</comment>
<feature type="compositionally biased region" description="Acidic residues" evidence="8">
    <location>
        <begin position="2634"/>
        <end position="2643"/>
    </location>
</feature>
<evidence type="ECO:0000256" key="7">
    <source>
        <dbReference type="PROSITE-ProRule" id="PRU00104"/>
    </source>
</evidence>
<feature type="compositionally biased region" description="Basic and acidic residues" evidence="8">
    <location>
        <begin position="3304"/>
        <end position="3317"/>
    </location>
</feature>
<feature type="compositionally biased region" description="Basic and acidic residues" evidence="8">
    <location>
        <begin position="3101"/>
        <end position="3135"/>
    </location>
</feature>
<evidence type="ECO:0000313" key="10">
    <source>
        <dbReference type="EMBL" id="CAK7216830.1"/>
    </source>
</evidence>
<dbReference type="Gene3D" id="3.30.2160.10">
    <property type="entry name" value="Hect, E3 ligase catalytic domain"/>
    <property type="match status" value="1"/>
</dbReference>
<feature type="region of interest" description="Disordered" evidence="8">
    <location>
        <begin position="325"/>
        <end position="418"/>
    </location>
</feature>
<feature type="compositionally biased region" description="Acidic residues" evidence="8">
    <location>
        <begin position="3159"/>
        <end position="3174"/>
    </location>
</feature>
<feature type="compositionally biased region" description="Gly residues" evidence="8">
    <location>
        <begin position="813"/>
        <end position="827"/>
    </location>
</feature>
<dbReference type="GO" id="GO:0061630">
    <property type="term" value="F:ubiquitin protein ligase activity"/>
    <property type="evidence" value="ECO:0007669"/>
    <property type="project" value="UniProtKB-EC"/>
</dbReference>
<dbReference type="SMART" id="SM00119">
    <property type="entry name" value="HECTc"/>
    <property type="match status" value="1"/>
</dbReference>
<dbReference type="Pfam" id="PF00632">
    <property type="entry name" value="HECT"/>
    <property type="match status" value="1"/>
</dbReference>
<comment type="pathway">
    <text evidence="2">Protein modification; protein ubiquitination.</text>
</comment>
<feature type="domain" description="HECT" evidence="9">
    <location>
        <begin position="4096"/>
        <end position="4432"/>
    </location>
</feature>
<feature type="compositionally biased region" description="Basic and acidic residues" evidence="8">
    <location>
        <begin position="1213"/>
        <end position="1228"/>
    </location>
</feature>
<dbReference type="Proteomes" id="UP001642406">
    <property type="component" value="Unassembled WGS sequence"/>
</dbReference>
<evidence type="ECO:0000259" key="9">
    <source>
        <dbReference type="PROSITE" id="PS50237"/>
    </source>
</evidence>
<feature type="region of interest" description="Disordered" evidence="8">
    <location>
        <begin position="790"/>
        <end position="896"/>
    </location>
</feature>
<dbReference type="InterPro" id="IPR000569">
    <property type="entry name" value="HECT_dom"/>
</dbReference>
<keyword evidence="5 7" id="KW-0833">Ubl conjugation pathway</keyword>
<feature type="compositionally biased region" description="Acidic residues" evidence="8">
    <location>
        <begin position="2658"/>
        <end position="2701"/>
    </location>
</feature>
<feature type="region of interest" description="Disordered" evidence="8">
    <location>
        <begin position="1726"/>
        <end position="1771"/>
    </location>
</feature>
<keyword evidence="4 10" id="KW-0808">Transferase</keyword>
<feature type="region of interest" description="Disordered" evidence="8">
    <location>
        <begin position="1376"/>
        <end position="1402"/>
    </location>
</feature>
<dbReference type="Gene3D" id="3.30.2410.10">
    <property type="entry name" value="Hect, E3 ligase catalytic domain"/>
    <property type="match status" value="1"/>
</dbReference>
<feature type="compositionally biased region" description="Low complexity" evidence="8">
    <location>
        <begin position="325"/>
        <end position="353"/>
    </location>
</feature>
<feature type="region of interest" description="Disordered" evidence="8">
    <location>
        <begin position="3967"/>
        <end position="3999"/>
    </location>
</feature>
<feature type="region of interest" description="Disordered" evidence="8">
    <location>
        <begin position="3012"/>
        <end position="3042"/>
    </location>
</feature>
<dbReference type="Pfam" id="PF06012">
    <property type="entry name" value="DUF908"/>
    <property type="match status" value="1"/>
</dbReference>
<evidence type="ECO:0000313" key="11">
    <source>
        <dbReference type="Proteomes" id="UP001642406"/>
    </source>
</evidence>
<feature type="active site" description="Glycyl thioester intermediate" evidence="7">
    <location>
        <position position="4399"/>
    </location>
</feature>
<evidence type="ECO:0000256" key="6">
    <source>
        <dbReference type="ARBA" id="ARBA00034494"/>
    </source>
</evidence>
<feature type="compositionally biased region" description="Low complexity" evidence="8">
    <location>
        <begin position="3534"/>
        <end position="3544"/>
    </location>
</feature>
<accession>A0ABP0BCB1</accession>
<feature type="compositionally biased region" description="Low complexity" evidence="8">
    <location>
        <begin position="801"/>
        <end position="812"/>
    </location>
</feature>
<feature type="compositionally biased region" description="Basic and acidic residues" evidence="8">
    <location>
        <begin position="3021"/>
        <end position="3030"/>
    </location>
</feature>
<feature type="compositionally biased region" description="Pro residues" evidence="8">
    <location>
        <begin position="2321"/>
        <end position="2331"/>
    </location>
</feature>
<feature type="compositionally biased region" description="Basic and acidic residues" evidence="8">
    <location>
        <begin position="3980"/>
        <end position="3992"/>
    </location>
</feature>
<dbReference type="SUPFAM" id="SSF48371">
    <property type="entry name" value="ARM repeat"/>
    <property type="match status" value="1"/>
</dbReference>
<dbReference type="SUPFAM" id="SSF56204">
    <property type="entry name" value="Hect, E3 ligase catalytic domain"/>
    <property type="match status" value="1"/>
</dbReference>
<feature type="compositionally biased region" description="Polar residues" evidence="8">
    <location>
        <begin position="372"/>
        <end position="395"/>
    </location>
</feature>
<keyword evidence="10" id="KW-0012">Acyltransferase</keyword>
<evidence type="ECO:0000256" key="1">
    <source>
        <dbReference type="ARBA" id="ARBA00000885"/>
    </source>
</evidence>
<feature type="compositionally biased region" description="Low complexity" evidence="8">
    <location>
        <begin position="241"/>
        <end position="261"/>
    </location>
</feature>
<evidence type="ECO:0000256" key="5">
    <source>
        <dbReference type="ARBA" id="ARBA00022786"/>
    </source>
</evidence>
<feature type="compositionally biased region" description="Acidic residues" evidence="8">
    <location>
        <begin position="2716"/>
        <end position="2785"/>
    </location>
</feature>
<feature type="compositionally biased region" description="Low complexity" evidence="8">
    <location>
        <begin position="1801"/>
        <end position="1810"/>
    </location>
</feature>
<dbReference type="Gene3D" id="3.90.1750.10">
    <property type="entry name" value="Hect, E3 ligase catalytic domains"/>
    <property type="match status" value="1"/>
</dbReference>
<dbReference type="InterPro" id="IPR025527">
    <property type="entry name" value="HUWE1/Rev1_UBM"/>
</dbReference>
<feature type="compositionally biased region" description="Gly residues" evidence="8">
    <location>
        <begin position="3318"/>
        <end position="3329"/>
    </location>
</feature>
<evidence type="ECO:0000256" key="3">
    <source>
        <dbReference type="ARBA" id="ARBA00012485"/>
    </source>
</evidence>
<feature type="region of interest" description="Disordered" evidence="8">
    <location>
        <begin position="1794"/>
        <end position="1818"/>
    </location>
</feature>
<feature type="compositionally biased region" description="Low complexity" evidence="8">
    <location>
        <begin position="1383"/>
        <end position="1394"/>
    </location>
</feature>
<evidence type="ECO:0000256" key="8">
    <source>
        <dbReference type="SAM" id="MobiDB-lite"/>
    </source>
</evidence>
<feature type="region of interest" description="Disordered" evidence="8">
    <location>
        <begin position="3526"/>
        <end position="3574"/>
    </location>
</feature>
<gene>
    <name evidence="10" type="primary">TOM1</name>
    <name evidence="10" type="ORF">SBRCBS47491_002962</name>
</gene>
<dbReference type="Pfam" id="PF06025">
    <property type="entry name" value="DUF913"/>
    <property type="match status" value="1"/>
</dbReference>
<dbReference type="InterPro" id="IPR035983">
    <property type="entry name" value="Hect_E3_ubiquitin_ligase"/>
</dbReference>
<reference evidence="10 11" key="1">
    <citation type="submission" date="2024-01" db="EMBL/GenBank/DDBJ databases">
        <authorList>
            <person name="Allen C."/>
            <person name="Tagirdzhanova G."/>
        </authorList>
    </citation>
    <scope>NUCLEOTIDE SEQUENCE [LARGE SCALE GENOMIC DNA]</scope>
</reference>
<feature type="region of interest" description="Disordered" evidence="8">
    <location>
        <begin position="231"/>
        <end position="276"/>
    </location>
</feature>
<feature type="region of interest" description="Disordered" evidence="8">
    <location>
        <begin position="2314"/>
        <end position="2337"/>
    </location>
</feature>
<feature type="compositionally biased region" description="Basic and acidic residues" evidence="8">
    <location>
        <begin position="3691"/>
        <end position="3722"/>
    </location>
</feature>
<feature type="compositionally biased region" description="Basic and acidic residues" evidence="8">
    <location>
        <begin position="3175"/>
        <end position="3184"/>
    </location>
</feature>
<feature type="compositionally biased region" description="Low complexity" evidence="8">
    <location>
        <begin position="3553"/>
        <end position="3562"/>
    </location>
</feature>
<feature type="compositionally biased region" description="Low complexity" evidence="8">
    <location>
        <begin position="3136"/>
        <end position="3150"/>
    </location>
</feature>
<dbReference type="Pfam" id="PF14377">
    <property type="entry name" value="UBM"/>
    <property type="match status" value="3"/>
</dbReference>
<dbReference type="PROSITE" id="PS50237">
    <property type="entry name" value="HECT"/>
    <property type="match status" value="1"/>
</dbReference>
<dbReference type="EMBL" id="CAWUHC010000018">
    <property type="protein sequence ID" value="CAK7216830.1"/>
    <property type="molecule type" value="Genomic_DNA"/>
</dbReference>
<feature type="compositionally biased region" description="Low complexity" evidence="8">
    <location>
        <begin position="1731"/>
        <end position="1752"/>
    </location>
</feature>
<sequence length="4432" mass="485130">MGKITKTLQPKHRESMSPWLAEYVQNATNSPLPLLPSVLDQFPSRWPLPRGDMYHWIPLLNRFDNILECFVGTYELRDAAQKRDFSNEILLQTTPHAIDFRDSTAWDMARLAELGYKEDADCQLVLAVLKFTRNLLQHCGNRSIYASSAHLSSLLNSSSLYILQAALHVGHELALRYHASYKRTSTTSRAFHTALLQNHYDISLDRVQQLALPFVKTPLAGSSTASAAPLGNPVVGGLHRTPSTPASSSHAAPVASVPPSTGKGKEKAHAESTPKTVTTMYSNDFVAIATSGPAGAAPTDSAAQGSDLAKWSLWGDIKVTYYAQHQSRSQDSGGSSSDAPDSSPSQQQQLLPHSVHDRAGHSSMPSTPTPLRRSSTMGSQLQDASSPLTPAQTRTPGIFGSSDDAAAPSGQHAVEIPSSTVQSSTVYQLMAPLPADMPSSARYEVLNRIRIAKALLGSEETRQLALAVRLLAITNLAFIHPENTFLEQVLKQDSEEPRRFQLIYQLAELIRPGAGASPVPIWLQSIALQLLESLAGFASKTNDVMSAVNASVNHGVLLYVLRKAVSDMKMDADESSDQVILHDDWRKQLFSLTLHLTAGNRMQDIVGAGLMEILVDALKVRSPVAERNYLVVVTFLDTVVLNFPTSFQPFAAAHGLDVVSQLLVDTVAAAQDAVKRGEITGLDMRCSVIDYDIPFYLQQTLKWLLKFIYHLMASSYQFGPGNDRLLRNLVDNSQLLQSLRTILENTTMFGSVVWTNAATTLSHFINHDPTSFAALSESGLIQSFLETITGRPLPAPPAPKSPSKSNNATVGDSAGGGEGGSSGGGDNNDGDVSPPAVALPNRSESDDGEGDGHHHEDEENNDDDDEDEDEDDEDRDSTLSDESEGDDTRRVPLTQEELARPRDWKLAGGILPSTEVIGSIPSILNSISLNNAGRRMVMSSGALQSYMELFESAAHVRCMETETGLATTIGTNFDELARHHPSLRPLITTAVLDMVSRVCYLAETKARDDRWGIRLLTASTDIDTVTDTDAPQASSLGGGEDVEMADANMSSAPAPASASAPAAADSNSAVAATSFKGAATPSYQDALPFITAASVFLNVYLNNVSLQSMFIKRGGIELLLDMVESPALPFIQPTAVILPTLLQIFAQILEASPILGVPAMFSRMISALDAIKPLIQPESKDKAEETEETEEMGEQNDKKENEAADEAATTSSKGKEVAGPEDDDKKTDANTSLFSIFVRPDLPTPTPEQVAAGTSTLKALFRVKCLLYLVQACFPLNRQNTSSMYPLVMFDYYKDFIERLGPLISFAMNEEAALCAAVPAHWTRMTLPALDALNSSRGSSGAATSAAAAPGVIEGPSEFDEVALADVLSNTAFTQSNDAEGTAAASESSKPSAATPQPVFPPTEKLTKQELASPTFQNFQSLRGFFHSLPPVILPDLKALGKSLMPRRERDAYMRSKHLQLAETLASMFLEQLRAQDGSTVASKKQRKFLIEAIQQLLVDTDRHTERPDGTSTPHVVVPVLLAFKKHGGFDTLNALLRSFIEIIVQSSMDRSNITTLYFAAHGMSTILDLYAVVISLKSLQESSNSVSVFRGIPERQFLYPTSSQLTMEIWDAVFPVITELWQSPVLEKISTSVLSRLVEIMKTITTSNLQNTAFSRTNRPKTSPTAVFDTPPVAFPWNEHQGSIARVQDRDIGLPESLVAEALYRANGSVEFAVDYGRAVRDGLTRNRHPIPASDARPSPSATPAANAAAPTEGGSGGAPRLPFPLDAMALDNPRNSEDLLIENLLSEANFSVSPAERPASGSGEAGSASKKDDAEAAAEAAASTVVAKEDIEEKRAELRKDLIDRCLAVIQMHPDAVQDIADLVSASVLKSADPESNTQEEVGETLTEALISFAIDDENKKENAASISAYAYLLCLLINQSSTFFDSTAETLRNNIDELLGFLVVPQGTSPEDLPPWLSHFFLLFEILLIKDEEETHVDFKMPSFDDEPDSYEVKDLVYESRTYLLTDEHRSTLLNLTLDILPRIGKDESLAVSVSRVVQIMTRRHDVAKTVGDKKNLQRLFLMAKQLSGIGSAGFSDTRLSVYILTTLRHIVEDTDVLRQIMTFEIRLFFENALLHRNQRSQNLVTFLELFSNVALRNRPLFISVLGDLVKITRLTQDSIQQMEYNISLKDTVTGRIEGGAGASSTSSHDDSFGPAVQATQELNINDVRPSTETDAAAGVAAGQSEGSGGDASSKDKDMPDAPAKPAEAVTAVVEHKRPVVENPDGVITFLLEQLMTYQKVDDAEVLPAKDAANKDKDAAANKGLLGTDIPTFTAAPTPDPAESPFSPPAALSAERDAAASAATAAATAGAAGSGNSNSKDKDKAVQGFRTSDHPIFVFRAFLISCLSELLRSYSRSKMEFINFKRGVALQTLTPVKPRTSVLNYLLNDILCAGSTHSGGLYTPPETVADKKKAALADQARRLLTALVEKTPERYVERTRSIYEFDDDSDLQFVRRFVLDTILKAYKEAAGSSIESIDVRYGKMAALGELMSAMIGADKERTSVPYAESHSHMQLRRLMFEKGFLAALTHSIADVDLAFPGAKRTLKHVLRVLNVLTATAIDLSRANIISSTGASQDAVEYDIMSTSSLSDMEDDREETPDLYRNSSLGMLEGGNPDDEDYSDSDHEDEMYDDEMDYDDEITDDGEDPLSDEDDEEMGPVEGMHGEPGVVELVMDDGEEDEEDDEDSEGSEDMEDIEEQIDDAIEELGEDDIMEDDGASDWESDSEGEGDEDDGFDGDDGYDVDPHHHHHGHLHQVQIHVPDADRLGHLDDIVRNMNAGFGGDDVEIDNYDDPYIEEGAEEDEEDEDDDGMDEDEYIYDQDYPHDDSMAHDDPAGMAWDPIVEPHRHHHVLHSHGGHPGGGYLRHHRFGADFSSIFRSDRAGRQAINDGVNPMLRRSHGGSRDGNRPASTPMFRLGLPTGLFTSAENPMAILNELVSTLPAIGRGHSLQFQITQGPHGEIRELSMPVPHEMRHHHDSRHGESSRRGADANGNTEPAQAIAFRTATTIERWTAETRMVFGSSPETLVRPLLFTHALHRLIPPAFAEALKERARKREIERQEAERKEREEKEKKEREAKEAEERARKLAEEEKAAAALAAEEAAAAEALADARRSTGEGDEDEDKEAGDDDNTDNNRGDRDTSEPMEGVETAADVDAGEGSSAGAGAVSAASTAAEPAQPQPRVMAIIRGAEMDITDLGIDPEYLEALPEEFREEVIAQALTARRSEARQQAETTGEQADNYNEFLEALPDDLRMDIVQQEQQDSRRRAREAERRQAGGGNNAAGGAGADNAAQEEMDTASILMSFPPQLRNEILREQGEELFDRLPPEMAAHARNLLELDQERLPPQRAPRLRDDAAGGHHGHAHPERSHIFRAGGPPGGARAGEASGVVGGQGNNGESSSAPIKIERRPVVQMMDRSGVATLLRLMFVTQHGTTRTCLFNLFIDLCQNRQSRLEIISTMLQILQDGSTDIVAVERCFNQLSAKARQPPKDSNSGGNANANNITGSKDVKATPGAVTATPGTGGSLKRSMTNTSLAPTSSFTNLASQLPISPLMVVLQGLDLLVDLCNRNQHIPALFLSEHDFVGYSLRKPFGGRKAKGVQSKASRFGINALLLLLEKDLVMESPSAVQLLAELLNRVTQPLQTIERERRRRELDAEQKRKRALEASKKDKETAADDNKDASASVSAAAATEGGDAAAAAEGSSSAAPADDKKKAEDATDNNNATTDQNKLKDLMTPFIPDHNLSLVVNIFVARECSSKTFQNTISTIKNLSCIQGTKQRFGQELARQAKTLSDNILVDLDNLLPYIEAAETGTEIQGIALAKFSPGAAEQNKLLRVLTALDHLFGVQAKDKDDAVAASSTIDEEDYMGSLYHNATFIKMWGRLSACLSAIRQRDSMLNVATILLPLIESLMVVCKNATLPEAAAESQMSQSMTLPGKDSKDKEKEKEDSMLLLSSPPPESRPVWDLFFRFTEEHRRILNELVRNNPKLMSGTFSLLVKNPKVLEFDNKRNYFNRSVHAKTQQQHQRPSFPPLQLSVRRDQVFHDSFRSLYFKSGDEMKYGKLNIRFHGEEGVDAGGVTREWFQVLSRQMFDPNYALFIPVSSDRTTFHPNKLSGINDEHLLFFKFIGRVIGKALYEGRLLECYFSRAVYKRILGKPVSVKDMESFDPEYYKSLVWMLENDITDVITETFSVVDDEFGATKVVDLIPNGRDVAVTEENKHDYVRLVVEHKLLASVKDQMGEFLKGFHDIIPAELISIFTEQELELLISGLPDIDVDDWRGNTEYHNYSGAAPQIQWFWRAVRSFDKEERAKLLQFVTGTSKVPLNGFKELEGMNGVNRFNIHRDYGNKDRLPSSHTCFNQLDLPEYESYDAMRSQLLKAITAGNEYFGFA</sequence>
<evidence type="ECO:0000256" key="2">
    <source>
        <dbReference type="ARBA" id="ARBA00004906"/>
    </source>
</evidence>
<feature type="region of interest" description="Disordered" evidence="8">
    <location>
        <begin position="2933"/>
        <end position="2952"/>
    </location>
</feature>
<feature type="compositionally biased region" description="Acidic residues" evidence="8">
    <location>
        <begin position="858"/>
        <end position="885"/>
    </location>
</feature>
<name>A0ABP0BCB1_9PEZI</name>
<dbReference type="PANTHER" id="PTHR11254">
    <property type="entry name" value="HECT DOMAIN UBIQUITIN-PROTEIN LIGASE"/>
    <property type="match status" value="1"/>
</dbReference>
<feature type="compositionally biased region" description="Basic and acidic residues" evidence="8">
    <location>
        <begin position="3385"/>
        <end position="3412"/>
    </location>
</feature>
<feature type="compositionally biased region" description="Basic and acidic residues" evidence="8">
    <location>
        <begin position="263"/>
        <end position="272"/>
    </location>
</feature>
<keyword evidence="11" id="KW-1185">Reference proteome</keyword>
<dbReference type="InterPro" id="IPR010309">
    <property type="entry name" value="E3_Ub_ligase_DUF908"/>
</dbReference>
<feature type="region of interest" description="Disordered" evidence="8">
    <location>
        <begin position="2218"/>
        <end position="2248"/>
    </location>
</feature>
<feature type="compositionally biased region" description="Low complexity" evidence="8">
    <location>
        <begin position="3723"/>
        <end position="3750"/>
    </location>
</feature>